<dbReference type="SUPFAM" id="SSF53254">
    <property type="entry name" value="Phosphoglycerate mutase-like"/>
    <property type="match status" value="1"/>
</dbReference>
<dbReference type="InterPro" id="IPR029033">
    <property type="entry name" value="His_PPase_superfam"/>
</dbReference>
<proteinExistence type="predicted"/>
<evidence type="ECO:0000313" key="2">
    <source>
        <dbReference type="Proteomes" id="UP001199236"/>
    </source>
</evidence>
<dbReference type="SMART" id="SM00855">
    <property type="entry name" value="PGAM"/>
    <property type="match status" value="1"/>
</dbReference>
<evidence type="ECO:0000313" key="1">
    <source>
        <dbReference type="EMBL" id="MCC2211922.1"/>
    </source>
</evidence>
<dbReference type="EMBL" id="JAJEQO010000001">
    <property type="protein sequence ID" value="MCC2211922.1"/>
    <property type="molecule type" value="Genomic_DNA"/>
</dbReference>
<dbReference type="PANTHER" id="PTHR48100:SF1">
    <property type="entry name" value="HISTIDINE PHOSPHATASE FAMILY PROTEIN-RELATED"/>
    <property type="match status" value="1"/>
</dbReference>
<dbReference type="RefSeq" id="WP_156061328.1">
    <property type="nucleotide sequence ID" value="NZ_JAJEQO010000001.1"/>
</dbReference>
<dbReference type="InterPro" id="IPR050275">
    <property type="entry name" value="PGM_Phosphatase"/>
</dbReference>
<comment type="caution">
    <text evidence="1">The sequence shown here is derived from an EMBL/GenBank/DDBJ whole genome shotgun (WGS) entry which is preliminary data.</text>
</comment>
<keyword evidence="2" id="KW-1185">Reference proteome</keyword>
<organism evidence="1 2">
    <name type="scientific">Faecalibacterium hominis</name>
    <name type="common">ex Afrizal et al. 2022</name>
    <dbReference type="NCBI Taxonomy" id="2881265"/>
    <lineage>
        <taxon>Bacteria</taxon>
        <taxon>Bacillati</taxon>
        <taxon>Bacillota</taxon>
        <taxon>Clostridia</taxon>
        <taxon>Eubacteriales</taxon>
        <taxon>Oscillospiraceae</taxon>
        <taxon>Faecalibacterium</taxon>
    </lineage>
</organism>
<dbReference type="Proteomes" id="UP001199236">
    <property type="component" value="Unassembled WGS sequence"/>
</dbReference>
<gene>
    <name evidence="1" type="ORF">LKD34_00120</name>
</gene>
<dbReference type="Pfam" id="PF00300">
    <property type="entry name" value="His_Phos_1"/>
    <property type="match status" value="1"/>
</dbReference>
<dbReference type="CDD" id="cd07067">
    <property type="entry name" value="HP_PGM_like"/>
    <property type="match status" value="1"/>
</dbReference>
<sequence length="199" mass="22258">MKTILLMRHSIPEKSSEFVTDPGLSSVGIKHAKEIFSTPRFADVSQVWASPSQRAFQTANLLERPVRTNPRLLERKTGDTTGQDLSFWKRQYEDPDFKNPDGESFREVNARMSACIREILSGLPDGETALVVSHAAAICAYLQSFCTVEVTHAEQKLRRIRFHGKLLLDGKLGPMTGFVLRVDSDGVSDVEPLPQRSET</sequence>
<accession>A0ABS8FF14</accession>
<name>A0ABS8FF14_9FIRM</name>
<dbReference type="Gene3D" id="3.40.50.1240">
    <property type="entry name" value="Phosphoglycerate mutase-like"/>
    <property type="match status" value="1"/>
</dbReference>
<dbReference type="PANTHER" id="PTHR48100">
    <property type="entry name" value="BROAD-SPECIFICITY PHOSPHATASE YOR283W-RELATED"/>
    <property type="match status" value="1"/>
</dbReference>
<protein>
    <submittedName>
        <fullName evidence="1">Histidine phosphatase family protein</fullName>
    </submittedName>
</protein>
<dbReference type="InterPro" id="IPR013078">
    <property type="entry name" value="His_Pase_superF_clade-1"/>
</dbReference>
<reference evidence="1 2" key="1">
    <citation type="submission" date="2021-10" db="EMBL/GenBank/DDBJ databases">
        <title>Anaerobic single-cell dispensing facilitates the cultivation of human gut bacteria.</title>
        <authorList>
            <person name="Afrizal A."/>
        </authorList>
    </citation>
    <scope>NUCLEOTIDE SEQUENCE [LARGE SCALE GENOMIC DNA]</scope>
    <source>
        <strain evidence="1 2">CLA-AA-H223</strain>
    </source>
</reference>